<dbReference type="EMBL" id="CM001466">
    <property type="protein sequence ID" value="EHY87459.1"/>
    <property type="molecule type" value="Genomic_DNA"/>
</dbReference>
<name>H8G974_9PSEU</name>
<accession>H8G974</accession>
<evidence type="ECO:0000256" key="1">
    <source>
        <dbReference type="SAM" id="Phobius"/>
    </source>
</evidence>
<keyword evidence="1" id="KW-1133">Transmembrane helix</keyword>
<sequence length="40" mass="4726">MFEWAWVALGYGATALAMATYLISLTYRWARARRRMGEQR</sequence>
<feature type="transmembrane region" description="Helical" evidence="1">
    <location>
        <begin position="6"/>
        <end position="30"/>
    </location>
</feature>
<dbReference type="Proteomes" id="UP000004705">
    <property type="component" value="Chromosome"/>
</dbReference>
<gene>
    <name evidence="2" type="ORF">SacazDRAFT_00497</name>
</gene>
<dbReference type="HOGENOM" id="CLU_3296064_0_0_11"/>
<keyword evidence="1" id="KW-0812">Transmembrane</keyword>
<dbReference type="AlphaFoldDB" id="H8G974"/>
<keyword evidence="1" id="KW-0472">Membrane</keyword>
<keyword evidence="3" id="KW-1185">Reference proteome</keyword>
<evidence type="ECO:0000313" key="3">
    <source>
        <dbReference type="Proteomes" id="UP000004705"/>
    </source>
</evidence>
<evidence type="ECO:0008006" key="4">
    <source>
        <dbReference type="Google" id="ProtNLM"/>
    </source>
</evidence>
<organism evidence="2 3">
    <name type="scientific">Saccharomonospora azurea NA-128</name>
    <dbReference type="NCBI Taxonomy" id="882081"/>
    <lineage>
        <taxon>Bacteria</taxon>
        <taxon>Bacillati</taxon>
        <taxon>Actinomycetota</taxon>
        <taxon>Actinomycetes</taxon>
        <taxon>Pseudonocardiales</taxon>
        <taxon>Pseudonocardiaceae</taxon>
        <taxon>Saccharomonospora</taxon>
    </lineage>
</organism>
<reference evidence="2 3" key="1">
    <citation type="journal article" date="2012" name="Stand. Genomic Sci.">
        <title>Genome sequence of the soil bacterium Saccharomonospora azurea type strain (NA-128(T)).</title>
        <authorList>
            <person name="Klenk H.P."/>
            <person name="Held B."/>
            <person name="Lucas S."/>
            <person name="Lapidus A."/>
            <person name="Copeland A."/>
            <person name="Hammon N."/>
            <person name="Pitluck S."/>
            <person name="Goodwin L.A."/>
            <person name="Han C."/>
            <person name="Tapia R."/>
            <person name="Brambilla E.M."/>
            <person name="Potter G."/>
            <person name="Land M."/>
            <person name="Ivanova N."/>
            <person name="Rohde M."/>
            <person name="Goker M."/>
            <person name="Detter J.C."/>
            <person name="Kyrpides N.C."/>
            <person name="Woyke T."/>
        </authorList>
    </citation>
    <scope>NUCLEOTIDE SEQUENCE [LARGE SCALE GENOMIC DNA]</scope>
    <source>
        <strain evidence="2 3">NA-128</strain>
    </source>
</reference>
<evidence type="ECO:0000313" key="2">
    <source>
        <dbReference type="EMBL" id="EHY87459.1"/>
    </source>
</evidence>
<proteinExistence type="predicted"/>
<protein>
    <recommendedName>
        <fullName evidence="4">Heme exporter protein D</fullName>
    </recommendedName>
</protein>